<keyword evidence="2" id="KW-1185">Reference proteome</keyword>
<evidence type="ECO:0000313" key="1">
    <source>
        <dbReference type="EMBL" id="CAB4038471.1"/>
    </source>
</evidence>
<evidence type="ECO:0000313" key="2">
    <source>
        <dbReference type="Proteomes" id="UP001152795"/>
    </source>
</evidence>
<dbReference type="OrthoDB" id="9993736at2759"/>
<organism evidence="1 2">
    <name type="scientific">Paramuricea clavata</name>
    <name type="common">Red gorgonian</name>
    <name type="synonym">Violescent sea-whip</name>
    <dbReference type="NCBI Taxonomy" id="317549"/>
    <lineage>
        <taxon>Eukaryota</taxon>
        <taxon>Metazoa</taxon>
        <taxon>Cnidaria</taxon>
        <taxon>Anthozoa</taxon>
        <taxon>Octocorallia</taxon>
        <taxon>Malacalcyonacea</taxon>
        <taxon>Plexauridae</taxon>
        <taxon>Paramuricea</taxon>
    </lineage>
</organism>
<sequence>MGVCEKYMVKGMVKAGATKDQVVKCRKCKACCCSCWKMYCICLSRVPCASLVAGIVVGIGFFLFSFGLVKAFTHLNTWLKMDALAMAATFAMYFGIAMGVFSGFGLLIGCLATGRTRFNVCGAWKTRFVGRCCVIMVRIFSMIYVRVSLPVKLDFVQLDEHSTVTDQ</sequence>
<feature type="non-terminal residue" evidence="1">
    <location>
        <position position="167"/>
    </location>
</feature>
<gene>
    <name evidence="1" type="ORF">PACLA_8A089157</name>
</gene>
<accession>A0A7D9LS34</accession>
<dbReference type="Proteomes" id="UP001152795">
    <property type="component" value="Unassembled WGS sequence"/>
</dbReference>
<dbReference type="EMBL" id="CACRXK020024249">
    <property type="protein sequence ID" value="CAB4038471.1"/>
    <property type="molecule type" value="Genomic_DNA"/>
</dbReference>
<proteinExistence type="predicted"/>
<name>A0A7D9LS34_PARCT</name>
<comment type="caution">
    <text evidence="1">The sequence shown here is derived from an EMBL/GenBank/DDBJ whole genome shotgun (WGS) entry which is preliminary data.</text>
</comment>
<protein>
    <submittedName>
        <fullName evidence="1">Uncharacterized protein</fullName>
    </submittedName>
</protein>
<dbReference type="AlphaFoldDB" id="A0A7D9LS34"/>
<reference evidence="1" key="1">
    <citation type="submission" date="2020-04" db="EMBL/GenBank/DDBJ databases">
        <authorList>
            <person name="Alioto T."/>
            <person name="Alioto T."/>
            <person name="Gomez Garrido J."/>
        </authorList>
    </citation>
    <scope>NUCLEOTIDE SEQUENCE</scope>
    <source>
        <strain evidence="1">A484AB</strain>
    </source>
</reference>